<protein>
    <submittedName>
        <fullName evidence="3">Uncharacterized protein</fullName>
    </submittedName>
</protein>
<evidence type="ECO:0000313" key="4">
    <source>
        <dbReference type="Proteomes" id="UP001066276"/>
    </source>
</evidence>
<name>A0AAV7UIL6_PLEWA</name>
<accession>A0AAV7UIL6</accession>
<evidence type="ECO:0000256" key="1">
    <source>
        <dbReference type="SAM" id="MobiDB-lite"/>
    </source>
</evidence>
<evidence type="ECO:0000256" key="2">
    <source>
        <dbReference type="SAM" id="Phobius"/>
    </source>
</evidence>
<dbReference type="EMBL" id="JANPWB010000005">
    <property type="protein sequence ID" value="KAJ1188885.1"/>
    <property type="molecule type" value="Genomic_DNA"/>
</dbReference>
<sequence length="74" mass="8454">MEGESLPFPPRPPHQQSDDISMLTARQRHQKLLRTRWKPFASSASAREDFVCSKLLLPVLWILAVLAVVVLRFA</sequence>
<dbReference type="Proteomes" id="UP001066276">
    <property type="component" value="Chromosome 3_1"/>
</dbReference>
<keyword evidence="2" id="KW-0472">Membrane</keyword>
<feature type="transmembrane region" description="Helical" evidence="2">
    <location>
        <begin position="55"/>
        <end position="73"/>
    </location>
</feature>
<keyword evidence="4" id="KW-1185">Reference proteome</keyword>
<organism evidence="3 4">
    <name type="scientific">Pleurodeles waltl</name>
    <name type="common">Iberian ribbed newt</name>
    <dbReference type="NCBI Taxonomy" id="8319"/>
    <lineage>
        <taxon>Eukaryota</taxon>
        <taxon>Metazoa</taxon>
        <taxon>Chordata</taxon>
        <taxon>Craniata</taxon>
        <taxon>Vertebrata</taxon>
        <taxon>Euteleostomi</taxon>
        <taxon>Amphibia</taxon>
        <taxon>Batrachia</taxon>
        <taxon>Caudata</taxon>
        <taxon>Salamandroidea</taxon>
        <taxon>Salamandridae</taxon>
        <taxon>Pleurodelinae</taxon>
        <taxon>Pleurodeles</taxon>
    </lineage>
</organism>
<feature type="region of interest" description="Disordered" evidence="1">
    <location>
        <begin position="1"/>
        <end position="20"/>
    </location>
</feature>
<gene>
    <name evidence="3" type="ORF">NDU88_005641</name>
</gene>
<reference evidence="3" key="1">
    <citation type="journal article" date="2022" name="bioRxiv">
        <title>Sequencing and chromosome-scale assembly of the giantPleurodeles waltlgenome.</title>
        <authorList>
            <person name="Brown T."/>
            <person name="Elewa A."/>
            <person name="Iarovenko S."/>
            <person name="Subramanian E."/>
            <person name="Araus A.J."/>
            <person name="Petzold A."/>
            <person name="Susuki M."/>
            <person name="Suzuki K.-i.T."/>
            <person name="Hayashi T."/>
            <person name="Toyoda A."/>
            <person name="Oliveira C."/>
            <person name="Osipova E."/>
            <person name="Leigh N.D."/>
            <person name="Simon A."/>
            <person name="Yun M.H."/>
        </authorList>
    </citation>
    <scope>NUCLEOTIDE SEQUENCE</scope>
    <source>
        <strain evidence="3">20211129_DDA</strain>
        <tissue evidence="3">Liver</tissue>
    </source>
</reference>
<evidence type="ECO:0000313" key="3">
    <source>
        <dbReference type="EMBL" id="KAJ1188885.1"/>
    </source>
</evidence>
<comment type="caution">
    <text evidence="3">The sequence shown here is derived from an EMBL/GenBank/DDBJ whole genome shotgun (WGS) entry which is preliminary data.</text>
</comment>
<dbReference type="AlphaFoldDB" id="A0AAV7UIL6"/>
<keyword evidence="2" id="KW-1133">Transmembrane helix</keyword>
<keyword evidence="2" id="KW-0812">Transmembrane</keyword>
<proteinExistence type="predicted"/>